<feature type="region of interest" description="Disordered" evidence="1">
    <location>
        <begin position="275"/>
        <end position="325"/>
    </location>
</feature>
<dbReference type="EMBL" id="FJOG01000016">
    <property type="protein sequence ID" value="CZR60769.1"/>
    <property type="molecule type" value="Genomic_DNA"/>
</dbReference>
<dbReference type="GO" id="GO:0005634">
    <property type="term" value="C:nucleus"/>
    <property type="evidence" value="ECO:0007669"/>
    <property type="project" value="TreeGrafter"/>
</dbReference>
<organism evidence="3 4">
    <name type="scientific">Phialocephala subalpina</name>
    <dbReference type="NCBI Taxonomy" id="576137"/>
    <lineage>
        <taxon>Eukaryota</taxon>
        <taxon>Fungi</taxon>
        <taxon>Dikarya</taxon>
        <taxon>Ascomycota</taxon>
        <taxon>Pezizomycotina</taxon>
        <taxon>Leotiomycetes</taxon>
        <taxon>Helotiales</taxon>
        <taxon>Mollisiaceae</taxon>
        <taxon>Phialocephala</taxon>
        <taxon>Phialocephala fortinii species complex</taxon>
    </lineage>
</organism>
<feature type="compositionally biased region" description="Basic and acidic residues" evidence="1">
    <location>
        <begin position="348"/>
        <end position="365"/>
    </location>
</feature>
<dbReference type="Pfam" id="PF00226">
    <property type="entry name" value="DnaJ"/>
    <property type="match status" value="1"/>
</dbReference>
<feature type="region of interest" description="Disordered" evidence="1">
    <location>
        <begin position="346"/>
        <end position="681"/>
    </location>
</feature>
<dbReference type="STRING" id="576137.A0A1L7X6Y4"/>
<reference evidence="3 4" key="1">
    <citation type="submission" date="2016-03" db="EMBL/GenBank/DDBJ databases">
        <authorList>
            <person name="Ploux O."/>
        </authorList>
    </citation>
    <scope>NUCLEOTIDE SEQUENCE [LARGE SCALE GENOMIC DNA]</scope>
    <source>
        <strain evidence="3 4">UAMH 11012</strain>
    </source>
</reference>
<sequence>MAPVIVEHDYYEILGISNSASIDVAKLNYRRLALERHPDKNKDEPGATAAFQLLAEAFQTIKDPEKRREYDKIWPNIRGKAREGKEYTQQKDATEDHNAEAAAAHRNKAAKAREDRLKRERADRLKEQETEKARKATEELQRQKVEREMADRVREQIRAAREAEKRRAEAEEKSFRNKVEVEADRLREEVRKMEGGTRRGEETQKRRTQAAEAERKKEAEARAVAVKKEEERRAHIQRLESHRAVYERELHEAEDRLDQLSIEIQGLQDLDREDAQWKGKKSGMAHVLDPSARAEHKREMGNRETRRLERDATRRIKTSQLEKQEKEVQKALGRLGNVNVKIAAAEQLQKEATQRRENIRKERTTHNYQADEDFETEIPNKTSATKDDPFGSAKHRRPPAYPRFSFDQGKTAAKEAHASSQPPPRPSFAKARRQTTDDTKDTQSPPSGQPKRDPPLRRATFASEPKASTQYPGASSRYFSEDEPPSPSQPQKTSFTAKRQQRETHRARPPYQSPRDPDPPRRAEPKKASSQYFARSRSPSPSPPPPPPRSFSYQDAPREEIPREKSPRRPVRADAPPRRATYDYEPRKASSQYFDQDRYDDGTGGNSSNYYARRDRSPSPIRVRPSHPPPPVNDRAPPRERRDEYPASSRRYEEGDRRDDRSYDRSDPYYDSRYNSYEDDDAIDTDDIQILLNGFEEMLRRRWRRRAAERGQR</sequence>
<proteinExistence type="predicted"/>
<feature type="compositionally biased region" description="Basic and acidic residues" evidence="1">
    <location>
        <begin position="111"/>
        <end position="205"/>
    </location>
</feature>
<evidence type="ECO:0000256" key="1">
    <source>
        <dbReference type="SAM" id="MobiDB-lite"/>
    </source>
</evidence>
<feature type="region of interest" description="Disordered" evidence="1">
    <location>
        <begin position="78"/>
        <end position="232"/>
    </location>
</feature>
<evidence type="ECO:0000313" key="4">
    <source>
        <dbReference type="Proteomes" id="UP000184330"/>
    </source>
</evidence>
<dbReference type="PRINTS" id="PR00625">
    <property type="entry name" value="JDOMAIN"/>
</dbReference>
<dbReference type="InterPro" id="IPR036869">
    <property type="entry name" value="J_dom_sf"/>
</dbReference>
<feature type="compositionally biased region" description="Basic and acidic residues" evidence="1">
    <location>
        <begin position="80"/>
        <end position="99"/>
    </location>
</feature>
<dbReference type="Gene3D" id="1.10.287.110">
    <property type="entry name" value="DnaJ domain"/>
    <property type="match status" value="1"/>
</dbReference>
<protein>
    <recommendedName>
        <fullName evidence="2">J domain-containing protein</fullName>
    </recommendedName>
</protein>
<dbReference type="SMART" id="SM00271">
    <property type="entry name" value="DnaJ"/>
    <property type="match status" value="1"/>
</dbReference>
<evidence type="ECO:0000259" key="2">
    <source>
        <dbReference type="PROSITE" id="PS50076"/>
    </source>
</evidence>
<name>A0A1L7X6Y4_9HELO</name>
<feature type="compositionally biased region" description="Pro residues" evidence="1">
    <location>
        <begin position="540"/>
        <end position="549"/>
    </location>
</feature>
<feature type="compositionally biased region" description="Basic and acidic residues" evidence="1">
    <location>
        <begin position="212"/>
        <end position="232"/>
    </location>
</feature>
<dbReference type="Proteomes" id="UP000184330">
    <property type="component" value="Unassembled WGS sequence"/>
</dbReference>
<dbReference type="CDD" id="cd06257">
    <property type="entry name" value="DnaJ"/>
    <property type="match status" value="1"/>
</dbReference>
<gene>
    <name evidence="3" type="ORF">PAC_10665</name>
</gene>
<dbReference type="PANTHER" id="PTHR45504">
    <property type="entry name" value="CHAPERONE DNAJ-DOMAIN SUPERFAMILY PROTEIN"/>
    <property type="match status" value="1"/>
</dbReference>
<dbReference type="SUPFAM" id="SSF46565">
    <property type="entry name" value="Chaperone J-domain"/>
    <property type="match status" value="1"/>
</dbReference>
<feature type="domain" description="J" evidence="2">
    <location>
        <begin position="9"/>
        <end position="74"/>
    </location>
</feature>
<evidence type="ECO:0000313" key="3">
    <source>
        <dbReference type="EMBL" id="CZR60769.1"/>
    </source>
</evidence>
<feature type="compositionally biased region" description="Basic and acidic residues" evidence="1">
    <location>
        <begin position="292"/>
        <end position="325"/>
    </location>
</feature>
<dbReference type="PANTHER" id="PTHR45504:SF3">
    <property type="entry name" value="CHAPERONE DNAJ-DOMAIN SUPERFAMILY PROTEIN"/>
    <property type="match status" value="1"/>
</dbReference>
<dbReference type="OrthoDB" id="3565416at2759"/>
<dbReference type="GO" id="GO:0005737">
    <property type="term" value="C:cytoplasm"/>
    <property type="evidence" value="ECO:0007669"/>
    <property type="project" value="TreeGrafter"/>
</dbReference>
<dbReference type="PROSITE" id="PS50076">
    <property type="entry name" value="DNAJ_2"/>
    <property type="match status" value="1"/>
</dbReference>
<feature type="compositionally biased region" description="Basic and acidic residues" evidence="1">
    <location>
        <begin position="515"/>
        <end position="527"/>
    </location>
</feature>
<dbReference type="InterPro" id="IPR001623">
    <property type="entry name" value="DnaJ_domain"/>
</dbReference>
<dbReference type="AlphaFoldDB" id="A0A1L7X6Y4"/>
<feature type="compositionally biased region" description="Basic and acidic residues" evidence="1">
    <location>
        <begin position="556"/>
        <end position="588"/>
    </location>
</feature>
<accession>A0A1L7X6Y4</accession>
<keyword evidence="4" id="KW-1185">Reference proteome</keyword>
<feature type="compositionally biased region" description="Basic and acidic residues" evidence="1">
    <location>
        <begin position="636"/>
        <end position="670"/>
    </location>
</feature>